<dbReference type="EMBL" id="CAKLCM010000003">
    <property type="protein sequence ID" value="CAH0529952.1"/>
    <property type="molecule type" value="Genomic_DNA"/>
</dbReference>
<evidence type="ECO:0008006" key="3">
    <source>
        <dbReference type="Google" id="ProtNLM"/>
    </source>
</evidence>
<sequence length="117" mass="13648">MSNNLDIIYTETFEILLDKLIIYLSDFASEAEVIERIERLINRFEKIITVDAHAVGVSPSLLELGVINYREFHADTFKIIYRIDPTKNDRVIVDVIAQQKQNLEALLIQYCLLHIRK</sequence>
<keyword evidence="2" id="KW-1185">Reference proteome</keyword>
<protein>
    <recommendedName>
        <fullName evidence="3">Type II toxin-antitoxin system RelE/ParE family toxin</fullName>
    </recommendedName>
</protein>
<dbReference type="Proteomes" id="UP000838160">
    <property type="component" value="Unassembled WGS sequence"/>
</dbReference>
<gene>
    <name evidence="1" type="ORF">VHP8226_03683</name>
</gene>
<comment type="caution">
    <text evidence="1">The sequence shown here is derived from an EMBL/GenBank/DDBJ whole genome shotgun (WGS) entry which is preliminary data.</text>
</comment>
<reference evidence="1" key="1">
    <citation type="submission" date="2021-12" db="EMBL/GenBank/DDBJ databases">
        <authorList>
            <person name="Rodrigo-Torres L."/>
            <person name="Arahal R. D."/>
            <person name="Lucena T."/>
        </authorList>
    </citation>
    <scope>NUCLEOTIDE SEQUENCE</scope>
    <source>
        <strain evidence="1">CECT 8226</strain>
    </source>
</reference>
<evidence type="ECO:0000313" key="2">
    <source>
        <dbReference type="Proteomes" id="UP000838160"/>
    </source>
</evidence>
<evidence type="ECO:0000313" key="1">
    <source>
        <dbReference type="EMBL" id="CAH0529952.1"/>
    </source>
</evidence>
<proteinExistence type="predicted"/>
<accession>A0ABN8DP31</accession>
<name>A0ABN8DP31_9VIBR</name>
<organism evidence="1 2">
    <name type="scientific">Vibrio hippocampi</name>
    <dbReference type="NCBI Taxonomy" id="654686"/>
    <lineage>
        <taxon>Bacteria</taxon>
        <taxon>Pseudomonadati</taxon>
        <taxon>Pseudomonadota</taxon>
        <taxon>Gammaproteobacteria</taxon>
        <taxon>Vibrionales</taxon>
        <taxon>Vibrionaceae</taxon>
        <taxon>Vibrio</taxon>
    </lineage>
</organism>
<dbReference type="RefSeq" id="WP_237486481.1">
    <property type="nucleotide sequence ID" value="NZ_CAKLCM010000003.1"/>
</dbReference>